<dbReference type="GO" id="GO:0051131">
    <property type="term" value="P:chaperone-mediated protein complex assembly"/>
    <property type="evidence" value="ECO:0007669"/>
    <property type="project" value="InterPro"/>
</dbReference>
<protein>
    <submittedName>
        <fullName evidence="1">Uncharacterized protein</fullName>
    </submittedName>
</protein>
<accession>A0AAV2I5L7</accession>
<feature type="non-terminal residue" evidence="1">
    <location>
        <position position="1"/>
    </location>
</feature>
<dbReference type="EMBL" id="CAXITT010000466">
    <property type="protein sequence ID" value="CAL1542020.1"/>
    <property type="molecule type" value="Genomic_DNA"/>
</dbReference>
<sequence length="138" mass="15254">HVRKVLQLNIVAGGGYFEYLLSYHLSCYTSQSLRSPPQRKYCCSILVKMLNAVPQTLHQNCSINQSVLASNYLTAYTSVKENLANHSVVGFRSEGKVCNLLANGVIEVLSIKIAAVYEVVALVEKLLRLNSIVGVKRL</sequence>
<feature type="non-terminal residue" evidence="1">
    <location>
        <position position="138"/>
    </location>
</feature>
<name>A0AAV2I5L7_LYMST</name>
<evidence type="ECO:0000313" key="2">
    <source>
        <dbReference type="Proteomes" id="UP001497497"/>
    </source>
</evidence>
<dbReference type="InterPro" id="IPR042619">
    <property type="entry name" value="BBS10"/>
</dbReference>
<dbReference type="Pfam" id="PF00118">
    <property type="entry name" value="Cpn60_TCP1"/>
    <property type="match status" value="1"/>
</dbReference>
<keyword evidence="2" id="KW-1185">Reference proteome</keyword>
<reference evidence="1 2" key="1">
    <citation type="submission" date="2024-04" db="EMBL/GenBank/DDBJ databases">
        <authorList>
            <consortium name="Genoscope - CEA"/>
            <person name="William W."/>
        </authorList>
    </citation>
    <scope>NUCLEOTIDE SEQUENCE [LARGE SCALE GENOMIC DNA]</scope>
</reference>
<dbReference type="SUPFAM" id="SSF48592">
    <property type="entry name" value="GroEL equatorial domain-like"/>
    <property type="match status" value="1"/>
</dbReference>
<dbReference type="GO" id="GO:0005524">
    <property type="term" value="F:ATP binding"/>
    <property type="evidence" value="ECO:0007669"/>
    <property type="project" value="InterPro"/>
</dbReference>
<evidence type="ECO:0000313" key="1">
    <source>
        <dbReference type="EMBL" id="CAL1542020.1"/>
    </source>
</evidence>
<dbReference type="PANTHER" id="PTHR14667:SF2">
    <property type="entry name" value="BARDET-BIEDL SYNDROME 10 PROTEIN"/>
    <property type="match status" value="1"/>
</dbReference>
<dbReference type="InterPro" id="IPR002423">
    <property type="entry name" value="Cpn60/GroEL/TCP-1"/>
</dbReference>
<dbReference type="PANTHER" id="PTHR14667">
    <property type="entry name" value="BARDET-BIEDL SYNDROME 10 PROTEIN"/>
    <property type="match status" value="1"/>
</dbReference>
<organism evidence="1 2">
    <name type="scientific">Lymnaea stagnalis</name>
    <name type="common">Great pond snail</name>
    <name type="synonym">Helix stagnalis</name>
    <dbReference type="NCBI Taxonomy" id="6523"/>
    <lineage>
        <taxon>Eukaryota</taxon>
        <taxon>Metazoa</taxon>
        <taxon>Spiralia</taxon>
        <taxon>Lophotrochozoa</taxon>
        <taxon>Mollusca</taxon>
        <taxon>Gastropoda</taxon>
        <taxon>Heterobranchia</taxon>
        <taxon>Euthyneura</taxon>
        <taxon>Panpulmonata</taxon>
        <taxon>Hygrophila</taxon>
        <taxon>Lymnaeoidea</taxon>
        <taxon>Lymnaeidae</taxon>
        <taxon>Lymnaea</taxon>
    </lineage>
</organism>
<dbReference type="Proteomes" id="UP001497497">
    <property type="component" value="Unassembled WGS sequence"/>
</dbReference>
<gene>
    <name evidence="1" type="ORF">GSLYS_00015626001</name>
</gene>
<dbReference type="AlphaFoldDB" id="A0AAV2I5L7"/>
<dbReference type="InterPro" id="IPR027413">
    <property type="entry name" value="GROEL-like_equatorial_sf"/>
</dbReference>
<comment type="caution">
    <text evidence="1">The sequence shown here is derived from an EMBL/GenBank/DDBJ whole genome shotgun (WGS) entry which is preliminary data.</text>
</comment>
<dbReference type="Gene3D" id="1.10.560.10">
    <property type="entry name" value="GroEL-like equatorial domain"/>
    <property type="match status" value="1"/>
</dbReference>
<proteinExistence type="predicted"/>